<dbReference type="EMBL" id="APVH01000068">
    <property type="protein sequence ID" value="EPX75782.1"/>
    <property type="molecule type" value="Genomic_DNA"/>
</dbReference>
<evidence type="ECO:0000313" key="2">
    <source>
        <dbReference type="Proteomes" id="UP000015347"/>
    </source>
</evidence>
<proteinExistence type="predicted"/>
<comment type="caution">
    <text evidence="1">The sequence shown here is derived from an EMBL/GenBank/DDBJ whole genome shotgun (WGS) entry which is preliminary data.</text>
</comment>
<dbReference type="STRING" id="1123237.Salmuc_05420"/>
<dbReference type="Proteomes" id="UP000015347">
    <property type="component" value="Unassembled WGS sequence"/>
</dbReference>
<protein>
    <submittedName>
        <fullName evidence="1">Uncharacterized protein</fullName>
    </submittedName>
</protein>
<dbReference type="RefSeq" id="WP_020041839.1">
    <property type="nucleotide sequence ID" value="NZ_KE557288.1"/>
</dbReference>
<gene>
    <name evidence="1" type="ORF">Salmuc_05420</name>
</gene>
<accession>S9Q6X1</accession>
<reference evidence="2" key="1">
    <citation type="journal article" date="2014" name="Stand. Genomic Sci.">
        <title>Genome sequence of the exopolysaccharide-producing Salipiger mucosus type strain (DSM 16094(T)), a moderately halophilic member of the Roseobacter clade.</title>
        <authorList>
            <person name="Riedel T."/>
            <person name="Spring S."/>
            <person name="Fiebig A."/>
            <person name="Petersen J."/>
            <person name="Kyrpides N.C."/>
            <person name="Goker M."/>
            <person name="Klenk H.P."/>
        </authorList>
    </citation>
    <scope>NUCLEOTIDE SEQUENCE [LARGE SCALE GENOMIC DNA]</scope>
    <source>
        <strain evidence="2">DSM 16094</strain>
    </source>
</reference>
<sequence length="42" mass="4627">MTGSTASYPVVLRFEGMSPSELRRYEAHMLRTGGDLSHVDGD</sequence>
<keyword evidence="2" id="KW-1185">Reference proteome</keyword>
<name>S9Q6X1_9RHOB</name>
<organism evidence="1 2">
    <name type="scientific">Salipiger mucosus DSM 16094</name>
    <dbReference type="NCBI Taxonomy" id="1123237"/>
    <lineage>
        <taxon>Bacteria</taxon>
        <taxon>Pseudomonadati</taxon>
        <taxon>Pseudomonadota</taxon>
        <taxon>Alphaproteobacteria</taxon>
        <taxon>Rhodobacterales</taxon>
        <taxon>Roseobacteraceae</taxon>
        <taxon>Salipiger</taxon>
    </lineage>
</organism>
<evidence type="ECO:0000313" key="1">
    <source>
        <dbReference type="EMBL" id="EPX75782.1"/>
    </source>
</evidence>
<dbReference type="HOGENOM" id="CLU_3257613_0_0_5"/>
<dbReference type="AlphaFoldDB" id="S9Q6X1"/>